<dbReference type="InterPro" id="IPR023343">
    <property type="entry name" value="Penicillin_amidase_dom1"/>
</dbReference>
<dbReference type="EMBL" id="BAABJX010000036">
    <property type="protein sequence ID" value="GAA4838818.1"/>
    <property type="molecule type" value="Genomic_DNA"/>
</dbReference>
<accession>A0ABP9DD31</accession>
<evidence type="ECO:0000256" key="1">
    <source>
        <dbReference type="ARBA" id="ARBA00006586"/>
    </source>
</evidence>
<gene>
    <name evidence="5" type="ORF">GCM10023331_25070</name>
</gene>
<comment type="similarity">
    <text evidence="1">Belongs to the peptidase S45 family.</text>
</comment>
<keyword evidence="3" id="KW-0865">Zymogen</keyword>
<keyword evidence="6" id="KW-1185">Reference proteome</keyword>
<dbReference type="Gene3D" id="3.60.20.10">
    <property type="entry name" value="Glutamine Phosphoribosylpyrophosphate, subunit 1, domain 1"/>
    <property type="match status" value="1"/>
</dbReference>
<organism evidence="5 6">
    <name type="scientific">Algivirga pacifica</name>
    <dbReference type="NCBI Taxonomy" id="1162670"/>
    <lineage>
        <taxon>Bacteria</taxon>
        <taxon>Pseudomonadati</taxon>
        <taxon>Bacteroidota</taxon>
        <taxon>Cytophagia</taxon>
        <taxon>Cytophagales</taxon>
        <taxon>Flammeovirgaceae</taxon>
        <taxon>Algivirga</taxon>
    </lineage>
</organism>
<reference evidence="6" key="1">
    <citation type="journal article" date="2019" name="Int. J. Syst. Evol. Microbiol.">
        <title>The Global Catalogue of Microorganisms (GCM) 10K type strain sequencing project: providing services to taxonomists for standard genome sequencing and annotation.</title>
        <authorList>
            <consortium name="The Broad Institute Genomics Platform"/>
            <consortium name="The Broad Institute Genome Sequencing Center for Infectious Disease"/>
            <person name="Wu L."/>
            <person name="Ma J."/>
        </authorList>
    </citation>
    <scope>NUCLEOTIDE SEQUENCE [LARGE SCALE GENOMIC DNA]</scope>
    <source>
        <strain evidence="6">JCM 18326</strain>
    </source>
</reference>
<dbReference type="PANTHER" id="PTHR34218">
    <property type="entry name" value="PEPTIDASE S45 PENICILLIN AMIDASE"/>
    <property type="match status" value="1"/>
</dbReference>
<evidence type="ECO:0000313" key="6">
    <source>
        <dbReference type="Proteomes" id="UP001500298"/>
    </source>
</evidence>
<dbReference type="PANTHER" id="PTHR34218:SF4">
    <property type="entry name" value="ACYL-HOMOSERINE LACTONE ACYLASE QUIP"/>
    <property type="match status" value="1"/>
</dbReference>
<evidence type="ECO:0000256" key="4">
    <source>
        <dbReference type="SAM" id="MobiDB-lite"/>
    </source>
</evidence>
<feature type="compositionally biased region" description="Polar residues" evidence="4">
    <location>
        <begin position="276"/>
        <end position="289"/>
    </location>
</feature>
<name>A0ABP9DD31_9BACT</name>
<dbReference type="Gene3D" id="1.10.1400.10">
    <property type="match status" value="1"/>
</dbReference>
<dbReference type="Proteomes" id="UP001500298">
    <property type="component" value="Unassembled WGS sequence"/>
</dbReference>
<dbReference type="Gene3D" id="2.30.120.10">
    <property type="match status" value="1"/>
</dbReference>
<dbReference type="RefSeq" id="WP_345372306.1">
    <property type="nucleotide sequence ID" value="NZ_BAABJX010000036.1"/>
</dbReference>
<sequence>MKYYLGLMSSLLSIGLIAVLNTKIGVVPPLGKFLDPFNGFWQNAKEKNIAVDENIAHQQLKGKGTVLYDSLLIPHIYAENDLDAYFLQGYVTASNRLWQMELQTHAAAGRLSEILGKNEKVLGMDREMRRKGMGFGAENFLRQLKKNPEALAVTEAYRNGINAYINSLSYADLPIEYKLLDYRPEPWTLLKSAYLLKYMAESLSSWDADFEYSNALALLGRNTFDLLYPDMLKMQDPIVNGTTPWDFQIAAAQKPNNVTPLLTHKKDLNTKPDPDNGSNNWAVSGARTQSGHPMLANDPHLGLNAPSIWYEIHITSPEQNVMGASLPGAPGVISGFNENIAWGVTNARRDVVDWYKVTFKDSTKNEYLLDGKWVKAEKRIETIKVRGEEAFIDTVTYTQWGPVMYDETFGTHKEKQNYAMRWVAHDPTEEVVAIYHLNRAKNYADYRNAIKYFSCPAQNFVFAANDGDIALTVQGRFPLKWEEQGKFVMDGSRSDMAWQGFIPAEHNIYTRNPERGFVSSANQHPVDDSYPYYHFDAHYEYYRNRRINDQLGQMQNANHETIEGLLNDNYNLMAKEALEVIIKYIPEEALNGHEKIALQSLKDWDHFNDAKKIAPVYFEQWWRILYPMIWDEMAKDQDISYIKPNKTVTIKLMAEQPNLSLFDIQETPEKETVQDVVLKSFQQAVKEVNDWKGKQEGEKDWAAFKSTTVQHLSRVLKPFNITGIRNGGNRGVVNATSEKHGPSWRMIVELDPKGTKAWAAYPGGQSGNPGSPFYDQQINRWEACDLYPLDFMSKQAIQEGNIDGQHILSKISFDKQ</sequence>
<protein>
    <submittedName>
        <fullName evidence="5">Penicillin acylase family protein</fullName>
    </submittedName>
</protein>
<dbReference type="InterPro" id="IPR014395">
    <property type="entry name" value="Pen/GL7ACA/AHL_acylase"/>
</dbReference>
<dbReference type="CDD" id="cd03747">
    <property type="entry name" value="Ntn_PGA_like"/>
    <property type="match status" value="1"/>
</dbReference>
<dbReference type="InterPro" id="IPR043146">
    <property type="entry name" value="Penicillin_amidase_N_B-knob"/>
</dbReference>
<dbReference type="PIRSF" id="PIRSF001227">
    <property type="entry name" value="Pen_acylase"/>
    <property type="match status" value="1"/>
</dbReference>
<evidence type="ECO:0000313" key="5">
    <source>
        <dbReference type="EMBL" id="GAA4838818.1"/>
    </source>
</evidence>
<evidence type="ECO:0000256" key="2">
    <source>
        <dbReference type="ARBA" id="ARBA00022801"/>
    </source>
</evidence>
<dbReference type="InterPro" id="IPR043147">
    <property type="entry name" value="Penicillin_amidase_A-knob"/>
</dbReference>
<evidence type="ECO:0000256" key="3">
    <source>
        <dbReference type="ARBA" id="ARBA00023145"/>
    </source>
</evidence>
<keyword evidence="2" id="KW-0378">Hydrolase</keyword>
<dbReference type="Gene3D" id="1.10.439.10">
    <property type="entry name" value="Penicillin Amidohydrolase, domain 1"/>
    <property type="match status" value="1"/>
</dbReference>
<comment type="caution">
    <text evidence="5">The sequence shown here is derived from an EMBL/GenBank/DDBJ whole genome shotgun (WGS) entry which is preliminary data.</text>
</comment>
<feature type="region of interest" description="Disordered" evidence="4">
    <location>
        <begin position="268"/>
        <end position="289"/>
    </location>
</feature>
<dbReference type="InterPro" id="IPR029055">
    <property type="entry name" value="Ntn_hydrolases_N"/>
</dbReference>
<dbReference type="InterPro" id="IPR002692">
    <property type="entry name" value="S45"/>
</dbReference>
<proteinExistence type="inferred from homology"/>
<dbReference type="Pfam" id="PF01804">
    <property type="entry name" value="Penicil_amidase"/>
    <property type="match status" value="1"/>
</dbReference>
<dbReference type="SUPFAM" id="SSF56235">
    <property type="entry name" value="N-terminal nucleophile aminohydrolases (Ntn hydrolases)"/>
    <property type="match status" value="1"/>
</dbReference>